<proteinExistence type="inferred from homology"/>
<dbReference type="Gene3D" id="3.30.370.10">
    <property type="entry name" value="Barstar-like"/>
    <property type="match status" value="1"/>
</dbReference>
<dbReference type="AlphaFoldDB" id="A0A1G9XZQ3"/>
<dbReference type="Proteomes" id="UP000199063">
    <property type="component" value="Unassembled WGS sequence"/>
</dbReference>
<gene>
    <name evidence="3" type="ORF">SAMN05444921_11776</name>
</gene>
<dbReference type="CDD" id="cd05141">
    <property type="entry name" value="Barstar_evA4336-like"/>
    <property type="match status" value="1"/>
</dbReference>
<dbReference type="SUPFAM" id="SSF52038">
    <property type="entry name" value="Barstar-related"/>
    <property type="match status" value="1"/>
</dbReference>
<name>A0A1G9XZQ3_9ACTN</name>
<evidence type="ECO:0000259" key="2">
    <source>
        <dbReference type="Pfam" id="PF01337"/>
    </source>
</evidence>
<dbReference type="RefSeq" id="WP_093658236.1">
    <property type="nucleotide sequence ID" value="NZ_FNHI01000017.1"/>
</dbReference>
<evidence type="ECO:0000256" key="1">
    <source>
        <dbReference type="ARBA" id="ARBA00006845"/>
    </source>
</evidence>
<sequence length="120" mass="12754">MRNGPLAALFGATPGRNITVLDLHGVTDKKTFMERCAGDLGLPAWFGRNWDALADCLTDLPGEEGTLVLVCRWQEYATARPGEWGIAQEVFTHAVDTMPGQLAVLLVLGGSDESPSSGPG</sequence>
<comment type="similarity">
    <text evidence="1">Belongs to the barstar family.</text>
</comment>
<dbReference type="Pfam" id="PF01337">
    <property type="entry name" value="Barstar"/>
    <property type="match status" value="1"/>
</dbReference>
<evidence type="ECO:0000313" key="3">
    <source>
        <dbReference type="EMBL" id="SDN02240.1"/>
    </source>
</evidence>
<dbReference type="GeneID" id="40832068"/>
<dbReference type="STRING" id="1196353.SAMN05444921_11776"/>
<keyword evidence="4" id="KW-1185">Reference proteome</keyword>
<dbReference type="EMBL" id="FNHI01000017">
    <property type="protein sequence ID" value="SDN02240.1"/>
    <property type="molecule type" value="Genomic_DNA"/>
</dbReference>
<evidence type="ECO:0000313" key="4">
    <source>
        <dbReference type="Proteomes" id="UP000199063"/>
    </source>
</evidence>
<dbReference type="InterPro" id="IPR035905">
    <property type="entry name" value="Barstar-like_sf"/>
</dbReference>
<protein>
    <submittedName>
        <fullName evidence="3">Barstar (Barnase inhibitor)</fullName>
    </submittedName>
</protein>
<dbReference type="InterPro" id="IPR000468">
    <property type="entry name" value="Barstar"/>
</dbReference>
<dbReference type="OrthoDB" id="5184890at2"/>
<reference evidence="4" key="1">
    <citation type="submission" date="2016-10" db="EMBL/GenBank/DDBJ databases">
        <authorList>
            <person name="Varghese N."/>
            <person name="Submissions S."/>
        </authorList>
    </citation>
    <scope>NUCLEOTIDE SEQUENCE [LARGE SCALE GENOMIC DNA]</scope>
    <source>
        <strain evidence="4">CGMCC 4.7042</strain>
    </source>
</reference>
<organism evidence="3 4">
    <name type="scientific">Streptomyces wuyuanensis</name>
    <dbReference type="NCBI Taxonomy" id="1196353"/>
    <lineage>
        <taxon>Bacteria</taxon>
        <taxon>Bacillati</taxon>
        <taxon>Actinomycetota</taxon>
        <taxon>Actinomycetes</taxon>
        <taxon>Kitasatosporales</taxon>
        <taxon>Streptomycetaceae</taxon>
        <taxon>Streptomyces</taxon>
    </lineage>
</organism>
<feature type="domain" description="Barstar (barnase inhibitor)" evidence="2">
    <location>
        <begin position="19"/>
        <end position="98"/>
    </location>
</feature>
<accession>A0A1G9XZQ3</accession>